<keyword evidence="2 7" id="KW-0813">Transport</keyword>
<comment type="caution">
    <text evidence="9">The sequence shown here is derived from an EMBL/GenBank/DDBJ whole genome shotgun (WGS) entry which is preliminary data.</text>
</comment>
<dbReference type="PANTHER" id="PTHR40980">
    <property type="entry name" value="PLUG DOMAIN-CONTAINING PROTEIN"/>
    <property type="match status" value="1"/>
</dbReference>
<name>A0ABP6Y945_9FLAO</name>
<dbReference type="Gene3D" id="2.40.170.20">
    <property type="entry name" value="TonB-dependent receptor, beta-barrel domain"/>
    <property type="match status" value="1"/>
</dbReference>
<evidence type="ECO:0000256" key="4">
    <source>
        <dbReference type="ARBA" id="ARBA00022692"/>
    </source>
</evidence>
<sequence length="817" mass="91940">MKKLYFLCFLLNFIAIIEVYPKTPDINIDKTGTISGKVLDAKLQQPLPYVNVIVKKVSGETLTGGITNEDGSFEIIKVIEGNFIVNIQYIGYKTISKEVTIGKGNYKVDLGNILLEEALEGLDEVTVIAETSSVVQKIDRKVINVGKDLTSAGTTASELLNNIQSVSVDSQTGNLSLRGNENVRVLIDGKPSNVSVSQLLKQIPSSSIKQIELITNPSAKYNPEGMSGIINIILHKNANQGFNGNIDTGITRGINTRFNGSIGMNYKTGKLNFYTNYGTNSGKSDNNGFVERDGNNSLQNFKFQNDAESHLAKFGIDFFADDKNTFSIYTIQNNFDNEGIGNVKIQDNNTLATDNTNISINDNYEQTYNFNYRLDFNKEGHKIEFESNYSKLKGTENAISEEYIDPSDPFLNYTNDINNIRNNTLINLDYTNPLSENSKLELGLEYRLNKTENDSDSSQHEFVLDDSGNQVPDGNGGFETQDTPNISFTYNRNIYSAYANYNYELKTISMQLGARFEQYEIEGDFYKGSDKLSVNDAIFSVYPSAFITYNPTEKNQFQISYSRRVDRPSLGQINPIRQWTTPRVTSVGNPNLNPQFTNSFELNYTRQLKKGSLSFGTFYRRVNGTINRIVNKDPFDEDKVLLTFSNYNNTNRYGFEVAANYKITKWWSANASTDLYLQKQSGIANGEQLEVTNNAFNARINNNFTATKNLRFQLFYMFTGGGRSIQFDVRSMSMLNAGASLNILKNKGSISFRVNDIFKGMRFKFDAKTPYPSNGQFNWESRTAYIGFSYRFGGGKNQALRRKSRDSNETKDSGGFL</sequence>
<reference evidence="10" key="1">
    <citation type="journal article" date="2019" name="Int. J. Syst. Evol. Microbiol.">
        <title>The Global Catalogue of Microorganisms (GCM) 10K type strain sequencing project: providing services to taxonomists for standard genome sequencing and annotation.</title>
        <authorList>
            <consortium name="The Broad Institute Genomics Platform"/>
            <consortium name="The Broad Institute Genome Sequencing Center for Infectious Disease"/>
            <person name="Wu L."/>
            <person name="Ma J."/>
        </authorList>
    </citation>
    <scope>NUCLEOTIDE SEQUENCE [LARGE SCALE GENOMIC DNA]</scope>
    <source>
        <strain evidence="10">JCM 17111</strain>
    </source>
</reference>
<evidence type="ECO:0000256" key="7">
    <source>
        <dbReference type="PROSITE-ProRule" id="PRU01360"/>
    </source>
</evidence>
<keyword evidence="10" id="KW-1185">Reference proteome</keyword>
<evidence type="ECO:0000256" key="2">
    <source>
        <dbReference type="ARBA" id="ARBA00022448"/>
    </source>
</evidence>
<comment type="subcellular location">
    <subcellularLocation>
        <location evidence="1 7">Cell outer membrane</location>
        <topology evidence="1 7">Multi-pass membrane protein</topology>
    </subcellularLocation>
</comment>
<dbReference type="Gene3D" id="2.170.130.10">
    <property type="entry name" value="TonB-dependent receptor, plug domain"/>
    <property type="match status" value="1"/>
</dbReference>
<keyword evidence="3 7" id="KW-1134">Transmembrane beta strand</keyword>
<evidence type="ECO:0000259" key="8">
    <source>
        <dbReference type="Pfam" id="PF14905"/>
    </source>
</evidence>
<dbReference type="InterPro" id="IPR041700">
    <property type="entry name" value="OMP_b-brl_3"/>
</dbReference>
<dbReference type="Gene3D" id="2.60.40.1120">
    <property type="entry name" value="Carboxypeptidase-like, regulatory domain"/>
    <property type="match status" value="1"/>
</dbReference>
<dbReference type="RefSeq" id="WP_345007093.1">
    <property type="nucleotide sequence ID" value="NZ_BAABCY010000078.1"/>
</dbReference>
<dbReference type="Pfam" id="PF13715">
    <property type="entry name" value="CarbopepD_reg_2"/>
    <property type="match status" value="1"/>
</dbReference>
<gene>
    <name evidence="9" type="ORF">GCM10022395_29460</name>
</gene>
<dbReference type="PANTHER" id="PTHR40980:SF4">
    <property type="entry name" value="TONB-DEPENDENT RECEPTOR-LIKE BETA-BARREL DOMAIN-CONTAINING PROTEIN"/>
    <property type="match status" value="1"/>
</dbReference>
<dbReference type="SUPFAM" id="SSF49464">
    <property type="entry name" value="Carboxypeptidase regulatory domain-like"/>
    <property type="match status" value="1"/>
</dbReference>
<evidence type="ECO:0000313" key="10">
    <source>
        <dbReference type="Proteomes" id="UP001500954"/>
    </source>
</evidence>
<feature type="domain" description="Outer membrane protein beta-barrel" evidence="8">
    <location>
        <begin position="375"/>
        <end position="790"/>
    </location>
</feature>
<organism evidence="9 10">
    <name type="scientific">Snuella lapsa</name>
    <dbReference type="NCBI Taxonomy" id="870481"/>
    <lineage>
        <taxon>Bacteria</taxon>
        <taxon>Pseudomonadati</taxon>
        <taxon>Bacteroidota</taxon>
        <taxon>Flavobacteriia</taxon>
        <taxon>Flavobacteriales</taxon>
        <taxon>Flavobacteriaceae</taxon>
        <taxon>Snuella</taxon>
    </lineage>
</organism>
<keyword evidence="6 7" id="KW-0998">Cell outer membrane</keyword>
<evidence type="ECO:0000313" key="9">
    <source>
        <dbReference type="EMBL" id="GAA3578887.1"/>
    </source>
</evidence>
<dbReference type="InterPro" id="IPR008969">
    <property type="entry name" value="CarboxyPept-like_regulatory"/>
</dbReference>
<protein>
    <submittedName>
        <fullName evidence="9">Outer membrane beta-barrel family protein</fullName>
    </submittedName>
</protein>
<dbReference type="InterPro" id="IPR037066">
    <property type="entry name" value="Plug_dom_sf"/>
</dbReference>
<evidence type="ECO:0000256" key="3">
    <source>
        <dbReference type="ARBA" id="ARBA00022452"/>
    </source>
</evidence>
<dbReference type="InterPro" id="IPR039426">
    <property type="entry name" value="TonB-dep_rcpt-like"/>
</dbReference>
<dbReference type="EMBL" id="BAABCY010000078">
    <property type="protein sequence ID" value="GAA3578887.1"/>
    <property type="molecule type" value="Genomic_DNA"/>
</dbReference>
<evidence type="ECO:0000256" key="5">
    <source>
        <dbReference type="ARBA" id="ARBA00023136"/>
    </source>
</evidence>
<keyword evidence="5 7" id="KW-0472">Membrane</keyword>
<comment type="similarity">
    <text evidence="7">Belongs to the TonB-dependent receptor family.</text>
</comment>
<evidence type="ECO:0000256" key="1">
    <source>
        <dbReference type="ARBA" id="ARBA00004571"/>
    </source>
</evidence>
<dbReference type="Pfam" id="PF14905">
    <property type="entry name" value="OMP_b-brl_3"/>
    <property type="match status" value="1"/>
</dbReference>
<proteinExistence type="inferred from homology"/>
<dbReference type="SUPFAM" id="SSF56935">
    <property type="entry name" value="Porins"/>
    <property type="match status" value="1"/>
</dbReference>
<dbReference type="PROSITE" id="PS52016">
    <property type="entry name" value="TONB_DEPENDENT_REC_3"/>
    <property type="match status" value="1"/>
</dbReference>
<evidence type="ECO:0000256" key="6">
    <source>
        <dbReference type="ARBA" id="ARBA00023237"/>
    </source>
</evidence>
<keyword evidence="4 7" id="KW-0812">Transmembrane</keyword>
<dbReference type="Proteomes" id="UP001500954">
    <property type="component" value="Unassembled WGS sequence"/>
</dbReference>
<accession>A0ABP6Y945</accession>
<dbReference type="InterPro" id="IPR036942">
    <property type="entry name" value="Beta-barrel_TonB_sf"/>
</dbReference>